<keyword evidence="3 6" id="KW-0540">Nuclease</keyword>
<dbReference type="HAMAP" id="MF_00754">
    <property type="entry name" value="RNase_P_1"/>
    <property type="match status" value="1"/>
</dbReference>
<keyword evidence="2 6" id="KW-0819">tRNA processing</keyword>
<dbReference type="OrthoDB" id="39019at2157"/>
<dbReference type="KEGG" id="hlo:J0X27_04685"/>
<dbReference type="RefSeq" id="WP_207271265.1">
    <property type="nucleotide sequence ID" value="NZ_CP071463.1"/>
</dbReference>
<dbReference type="GO" id="GO:0003723">
    <property type="term" value="F:RNA binding"/>
    <property type="evidence" value="ECO:0007669"/>
    <property type="project" value="InterPro"/>
</dbReference>
<organism evidence="8 9">
    <name type="scientific">Natrinema longum</name>
    <dbReference type="NCBI Taxonomy" id="370324"/>
    <lineage>
        <taxon>Archaea</taxon>
        <taxon>Methanobacteriati</taxon>
        <taxon>Methanobacteriota</taxon>
        <taxon>Stenosarchaea group</taxon>
        <taxon>Halobacteria</taxon>
        <taxon>Halobacteriales</taxon>
        <taxon>Natrialbaceae</taxon>
        <taxon>Natrinema</taxon>
    </lineage>
</organism>
<dbReference type="GO" id="GO:0005737">
    <property type="term" value="C:cytoplasm"/>
    <property type="evidence" value="ECO:0007669"/>
    <property type="project" value="UniProtKB-SubCell"/>
</dbReference>
<comment type="catalytic activity">
    <reaction evidence="6">
        <text>Endonucleolytic cleavage of RNA, removing 5'-extranucleotides from tRNA precursor.</text>
        <dbReference type="EC" id="3.1.26.5"/>
    </reaction>
</comment>
<dbReference type="GeneID" id="63183015"/>
<evidence type="ECO:0000256" key="6">
    <source>
        <dbReference type="HAMAP-Rule" id="MF_00754"/>
    </source>
</evidence>
<evidence type="ECO:0000256" key="7">
    <source>
        <dbReference type="SAM" id="MobiDB-lite"/>
    </source>
</evidence>
<gene>
    <name evidence="6" type="primary">rnp1</name>
    <name evidence="8" type="ORF">J0X27_04685</name>
</gene>
<feature type="compositionally biased region" description="Basic and acidic residues" evidence="7">
    <location>
        <begin position="142"/>
        <end position="157"/>
    </location>
</feature>
<evidence type="ECO:0000256" key="5">
    <source>
        <dbReference type="ARBA" id="ARBA00022801"/>
    </source>
</evidence>
<comment type="similarity">
    <text evidence="6">Belongs to the eukaryotic/archaeal RNase P protein component 1 family.</text>
</comment>
<dbReference type="EC" id="3.1.26.5" evidence="6"/>
<comment type="function">
    <text evidence="6">Part of ribonuclease P, a protein complex that generates mature tRNA molecules by cleaving their 5'-ends.</text>
</comment>
<keyword evidence="4 6" id="KW-0255">Endonuclease</keyword>
<dbReference type="Pfam" id="PF01868">
    <property type="entry name" value="RNase_P-MRP_p29"/>
    <property type="match status" value="1"/>
</dbReference>
<name>A0A8A2UCA1_9EURY</name>
<accession>A0A8A2UCA1</accession>
<dbReference type="GO" id="GO:0030677">
    <property type="term" value="C:ribonuclease P complex"/>
    <property type="evidence" value="ECO:0007669"/>
    <property type="project" value="UniProtKB-UniRule"/>
</dbReference>
<keyword evidence="1 6" id="KW-0963">Cytoplasm</keyword>
<evidence type="ECO:0000256" key="1">
    <source>
        <dbReference type="ARBA" id="ARBA00022490"/>
    </source>
</evidence>
<comment type="subunit">
    <text evidence="6">Consists of a catalytic RNA component and at least 4-5 protein subunits.</text>
</comment>
<feature type="region of interest" description="Disordered" evidence="7">
    <location>
        <begin position="92"/>
        <end position="187"/>
    </location>
</feature>
<evidence type="ECO:0000256" key="2">
    <source>
        <dbReference type="ARBA" id="ARBA00022694"/>
    </source>
</evidence>
<reference evidence="8 9" key="1">
    <citation type="journal article" date="2006" name="Int. J. Syst. Evol. Microbiol.">
        <title>Haloterrigena longa sp. nov. and Haloterrigena limicola sp. nov., extremely halophilic archaea isolated from a salt lake.</title>
        <authorList>
            <person name="Cui H.L."/>
            <person name="Tohty D."/>
            <person name="Zhou P.J."/>
            <person name="Liu S.J."/>
        </authorList>
    </citation>
    <scope>NUCLEOTIDE SEQUENCE [LARGE SCALE GENOMIC DNA]</scope>
    <source>
        <strain evidence="8 9">ABH32</strain>
    </source>
</reference>
<evidence type="ECO:0000313" key="9">
    <source>
        <dbReference type="Proteomes" id="UP000663191"/>
    </source>
</evidence>
<feature type="compositionally biased region" description="Basic and acidic residues" evidence="7">
    <location>
        <begin position="92"/>
        <end position="109"/>
    </location>
</feature>
<dbReference type="InterPro" id="IPR002730">
    <property type="entry name" value="Rpp29/RNP1"/>
</dbReference>
<sequence>MALTPETLPRHELNGLPVRVVESDDSSRVGLKGRVVIETTKTLSIEVCVPPEAERWRGGATAERRDGESRVLMVPKSGSTFEFAITDDAADDRRGTLDVFPDEVREPEKGSGTASKLADTEPAATEERASTVADRAGGDAAGCRDDAPSRDRRRVAGEDVAYVTVDGSRLLSRPARRTETNGDSPWQ</sequence>
<dbReference type="SMART" id="SM00538">
    <property type="entry name" value="POP4"/>
    <property type="match status" value="1"/>
</dbReference>
<keyword evidence="9" id="KW-1185">Reference proteome</keyword>
<evidence type="ECO:0000256" key="4">
    <source>
        <dbReference type="ARBA" id="ARBA00022759"/>
    </source>
</evidence>
<dbReference type="AlphaFoldDB" id="A0A8A2UCA1"/>
<protein>
    <recommendedName>
        <fullName evidence="6">Ribonuclease P protein component 1</fullName>
        <shortName evidence="6">RNase P component 1</shortName>
        <ecNumber evidence="6">3.1.26.5</ecNumber>
    </recommendedName>
    <alternativeName>
        <fullName evidence="6">Rpp29</fullName>
    </alternativeName>
</protein>
<evidence type="ECO:0000313" key="8">
    <source>
        <dbReference type="EMBL" id="QSW86122.1"/>
    </source>
</evidence>
<dbReference type="Gene3D" id="2.30.30.210">
    <property type="entry name" value="Ribonuclease P/MRP, subunit p29"/>
    <property type="match status" value="1"/>
</dbReference>
<dbReference type="EMBL" id="CP071463">
    <property type="protein sequence ID" value="QSW86122.1"/>
    <property type="molecule type" value="Genomic_DNA"/>
</dbReference>
<dbReference type="GO" id="GO:0001682">
    <property type="term" value="P:tRNA 5'-leader removal"/>
    <property type="evidence" value="ECO:0007669"/>
    <property type="project" value="UniProtKB-UniRule"/>
</dbReference>
<evidence type="ECO:0000256" key="3">
    <source>
        <dbReference type="ARBA" id="ARBA00022722"/>
    </source>
</evidence>
<comment type="subcellular location">
    <subcellularLocation>
        <location evidence="6">Cytoplasm</location>
    </subcellularLocation>
</comment>
<dbReference type="GO" id="GO:0004526">
    <property type="term" value="F:ribonuclease P activity"/>
    <property type="evidence" value="ECO:0007669"/>
    <property type="project" value="UniProtKB-UniRule"/>
</dbReference>
<proteinExistence type="inferred from homology"/>
<dbReference type="InterPro" id="IPR036980">
    <property type="entry name" value="RNase_P/MRP_Rpp29_sf"/>
</dbReference>
<dbReference type="InterPro" id="IPR023538">
    <property type="entry name" value="RNP1"/>
</dbReference>
<dbReference type="Proteomes" id="UP000663191">
    <property type="component" value="Chromosome"/>
</dbReference>
<dbReference type="SUPFAM" id="SSF101744">
    <property type="entry name" value="Rof/RNase P subunit-like"/>
    <property type="match status" value="1"/>
</dbReference>
<dbReference type="InterPro" id="IPR023534">
    <property type="entry name" value="Rof/RNase_P-like"/>
</dbReference>
<keyword evidence="5 6" id="KW-0378">Hydrolase</keyword>